<organism evidence="2 3">
    <name type="scientific">Cyclonatronum proteinivorum</name>
    <dbReference type="NCBI Taxonomy" id="1457365"/>
    <lineage>
        <taxon>Bacteria</taxon>
        <taxon>Pseudomonadati</taxon>
        <taxon>Balneolota</taxon>
        <taxon>Balneolia</taxon>
        <taxon>Balneolales</taxon>
        <taxon>Cyclonatronaceae</taxon>
        <taxon>Cyclonatronum</taxon>
    </lineage>
</organism>
<accession>A0A345UH22</accession>
<proteinExistence type="predicted"/>
<dbReference type="AlphaFoldDB" id="A0A345UH22"/>
<feature type="transmembrane region" description="Helical" evidence="1">
    <location>
        <begin position="6"/>
        <end position="26"/>
    </location>
</feature>
<keyword evidence="1" id="KW-0812">Transmembrane</keyword>
<gene>
    <name evidence="2" type="ORF">CYPRO_0488</name>
</gene>
<evidence type="ECO:0000313" key="2">
    <source>
        <dbReference type="EMBL" id="AXI99773.1"/>
    </source>
</evidence>
<evidence type="ECO:0000313" key="3">
    <source>
        <dbReference type="Proteomes" id="UP000254808"/>
    </source>
</evidence>
<dbReference type="Proteomes" id="UP000254808">
    <property type="component" value="Chromosome"/>
</dbReference>
<dbReference type="RefSeq" id="WP_114983110.1">
    <property type="nucleotide sequence ID" value="NZ_CP027806.1"/>
</dbReference>
<evidence type="ECO:0000256" key="1">
    <source>
        <dbReference type="SAM" id="Phobius"/>
    </source>
</evidence>
<protein>
    <submittedName>
        <fullName evidence="2">Uncharacterized protein</fullName>
    </submittedName>
</protein>
<name>A0A345UH22_9BACT</name>
<dbReference type="EMBL" id="CP027806">
    <property type="protein sequence ID" value="AXI99773.1"/>
    <property type="molecule type" value="Genomic_DNA"/>
</dbReference>
<reference evidence="2 3" key="1">
    <citation type="submission" date="2018-03" db="EMBL/GenBank/DDBJ databases">
        <title>Phenotypic and genomic properties of Cyclonatronum proteinivorum gen. nov., sp. nov., a haloalkaliphilic bacteroidete from soda lakes possessing Na+-translocating rhodopsin.</title>
        <authorList>
            <person name="Toshchakov S.V."/>
            <person name="Korzhenkov A."/>
            <person name="Samarov N.I."/>
            <person name="Kublanov I.V."/>
            <person name="Muntyan M.S."/>
            <person name="Sorokin D.Y."/>
        </authorList>
    </citation>
    <scope>NUCLEOTIDE SEQUENCE [LARGE SCALE GENOMIC DNA]</scope>
    <source>
        <strain evidence="2 3">Omega</strain>
    </source>
</reference>
<dbReference type="KEGG" id="cprv:CYPRO_0488"/>
<keyword evidence="3" id="KW-1185">Reference proteome</keyword>
<sequence length="165" mass="18582">MHALTQIIVPQIIVGLLILLIFNVQLKMMDSSVENQVMADLQNRADTGVLLLQEYARDIRQVELAAADSLSYLDAQGNNVVIFRDARLMKVQVTEAGTNSISTYQYNLMLSAMVFEMVSVLGQPQAILRVHINTESTPEMEPGTRTHRYRAFATRDIFLRNAILN</sequence>
<keyword evidence="1" id="KW-1133">Transmembrane helix</keyword>
<keyword evidence="1" id="KW-0472">Membrane</keyword>